<feature type="signal peptide" evidence="1">
    <location>
        <begin position="1"/>
        <end position="18"/>
    </location>
</feature>
<protein>
    <submittedName>
        <fullName evidence="2">Uncharacterized protein</fullName>
    </submittedName>
</protein>
<keyword evidence="3" id="KW-1185">Reference proteome</keyword>
<name>A0A2S1LMZ0_9FLAO</name>
<sequence>MKKSFLWLALICSCGVFGQILQTPSFNSQKKYAFVASSSMPSHFTFGIATTPILNPYFFSSYTPATQNNTISLRNNSLYSYNRSEYLPENNWRGVKIDSYNPNGATDFGSMLVLGVIQTIFNGDIVLFHYK</sequence>
<feature type="chain" id="PRO_5015738923" evidence="1">
    <location>
        <begin position="19"/>
        <end position="131"/>
    </location>
</feature>
<evidence type="ECO:0000313" key="2">
    <source>
        <dbReference type="EMBL" id="AWG25031.1"/>
    </source>
</evidence>
<dbReference type="EMBL" id="CP020919">
    <property type="protein sequence ID" value="AWG25031.1"/>
    <property type="molecule type" value="Genomic_DNA"/>
</dbReference>
<dbReference type="Proteomes" id="UP000244677">
    <property type="component" value="Chromosome"/>
</dbReference>
<gene>
    <name evidence="2" type="ORF">FK004_07195</name>
</gene>
<dbReference type="KEGG" id="fki:FK004_07195"/>
<evidence type="ECO:0000313" key="3">
    <source>
        <dbReference type="Proteomes" id="UP000244677"/>
    </source>
</evidence>
<dbReference type="AlphaFoldDB" id="A0A2S1LMZ0"/>
<accession>A0A2S1LMZ0</accession>
<organism evidence="2 3">
    <name type="scientific">Flavobacterium kingsejongi</name>
    <dbReference type="NCBI Taxonomy" id="1678728"/>
    <lineage>
        <taxon>Bacteria</taxon>
        <taxon>Pseudomonadati</taxon>
        <taxon>Bacteroidota</taxon>
        <taxon>Flavobacteriia</taxon>
        <taxon>Flavobacteriales</taxon>
        <taxon>Flavobacteriaceae</taxon>
        <taxon>Flavobacterium</taxon>
    </lineage>
</organism>
<proteinExistence type="predicted"/>
<dbReference type="RefSeq" id="WP_108736653.1">
    <property type="nucleotide sequence ID" value="NZ_CP020919.1"/>
</dbReference>
<dbReference type="OrthoDB" id="1377450at2"/>
<keyword evidence="1" id="KW-0732">Signal</keyword>
<reference evidence="2 3" key="1">
    <citation type="submission" date="2017-04" db="EMBL/GenBank/DDBJ databases">
        <title>Complete genome sequence of Flavobacterium kingsejong AJ004.</title>
        <authorList>
            <person name="Lee P.C."/>
        </authorList>
    </citation>
    <scope>NUCLEOTIDE SEQUENCE [LARGE SCALE GENOMIC DNA]</scope>
    <source>
        <strain evidence="2 3">AJ004</strain>
    </source>
</reference>
<evidence type="ECO:0000256" key="1">
    <source>
        <dbReference type="SAM" id="SignalP"/>
    </source>
</evidence>